<feature type="coiled-coil region" evidence="1">
    <location>
        <begin position="30"/>
        <end position="57"/>
    </location>
</feature>
<evidence type="ECO:0000313" key="3">
    <source>
        <dbReference type="EMBL" id="AYB29757.1"/>
    </source>
</evidence>
<dbReference type="RefSeq" id="WP_119753070.1">
    <property type="nucleotide sequence ID" value="NZ_CP032382.1"/>
</dbReference>
<accession>A0A385SHK5</accession>
<gene>
    <name evidence="3" type="ORF">D4L85_03825</name>
</gene>
<dbReference type="EMBL" id="CP032382">
    <property type="protein sequence ID" value="AYB29757.1"/>
    <property type="molecule type" value="Genomic_DNA"/>
</dbReference>
<keyword evidence="1" id="KW-0175">Coiled coil</keyword>
<proteinExistence type="predicted"/>
<organism evidence="3 4">
    <name type="scientific">Chryseolinea soli</name>
    <dbReference type="NCBI Taxonomy" id="2321403"/>
    <lineage>
        <taxon>Bacteria</taxon>
        <taxon>Pseudomonadati</taxon>
        <taxon>Bacteroidota</taxon>
        <taxon>Cytophagia</taxon>
        <taxon>Cytophagales</taxon>
        <taxon>Fulvivirgaceae</taxon>
        <taxon>Chryseolinea</taxon>
    </lineage>
</organism>
<evidence type="ECO:0000256" key="2">
    <source>
        <dbReference type="SAM" id="MobiDB-lite"/>
    </source>
</evidence>
<dbReference type="KEGG" id="chk:D4L85_03825"/>
<dbReference type="Proteomes" id="UP000266183">
    <property type="component" value="Chromosome"/>
</dbReference>
<name>A0A385SHK5_9BACT</name>
<evidence type="ECO:0000256" key="1">
    <source>
        <dbReference type="SAM" id="Coils"/>
    </source>
</evidence>
<feature type="compositionally biased region" description="Polar residues" evidence="2">
    <location>
        <begin position="91"/>
        <end position="100"/>
    </location>
</feature>
<reference evidence="4" key="1">
    <citation type="submission" date="2018-09" db="EMBL/GenBank/DDBJ databases">
        <title>Chryseolinea sp. KIS68-18 isolated from soil.</title>
        <authorList>
            <person name="Weon H.-Y."/>
            <person name="Kwon S.-W."/>
            <person name="Lee S.A."/>
        </authorList>
    </citation>
    <scope>NUCLEOTIDE SEQUENCE [LARGE SCALE GENOMIC DNA]</scope>
    <source>
        <strain evidence="4">KIS68-18</strain>
    </source>
</reference>
<feature type="region of interest" description="Disordered" evidence="2">
    <location>
        <begin position="67"/>
        <end position="103"/>
    </location>
</feature>
<protein>
    <submittedName>
        <fullName evidence="3">Uncharacterized protein</fullName>
    </submittedName>
</protein>
<keyword evidence="4" id="KW-1185">Reference proteome</keyword>
<evidence type="ECO:0000313" key="4">
    <source>
        <dbReference type="Proteomes" id="UP000266183"/>
    </source>
</evidence>
<sequence length="112" mass="13291">MERNYDEVIAEMLIHLDRLESNMKKFGKRLDLTIQRMVKAEARLEKQEGRMEKFDAEFDSRVAKWGRNLKPGRRNGGKNSKPVCEEPMPAQRNSMLSSRNPRPEWKRRLSIF</sequence>
<dbReference type="AlphaFoldDB" id="A0A385SHK5"/>